<dbReference type="Pfam" id="PF07398">
    <property type="entry name" value="MDMPI_C"/>
    <property type="match status" value="1"/>
</dbReference>
<dbReference type="Gene3D" id="1.20.120.450">
    <property type="entry name" value="dinb family like domain"/>
    <property type="match status" value="1"/>
</dbReference>
<reference evidence="4 5" key="1">
    <citation type="submission" date="2017-06" db="EMBL/GenBank/DDBJ databases">
        <authorList>
            <person name="Kim H.J."/>
            <person name="Triplett B.A."/>
        </authorList>
    </citation>
    <scope>NUCLEOTIDE SEQUENCE [LARGE SCALE GENOMIC DNA]</scope>
    <source>
        <strain evidence="4 5">CGMCC 4.5593</strain>
    </source>
</reference>
<dbReference type="PANTHER" id="PTHR40758:SF1">
    <property type="entry name" value="CONSERVED PROTEIN"/>
    <property type="match status" value="1"/>
</dbReference>
<evidence type="ECO:0000313" key="5">
    <source>
        <dbReference type="Proteomes" id="UP000198362"/>
    </source>
</evidence>
<dbReference type="GO" id="GO:0046872">
    <property type="term" value="F:metal ion binding"/>
    <property type="evidence" value="ECO:0007669"/>
    <property type="project" value="InterPro"/>
</dbReference>
<dbReference type="NCBIfam" id="TIGR03083">
    <property type="entry name" value="maleylpyruvate isomerase family mycothiol-dependent enzyme"/>
    <property type="match status" value="1"/>
</dbReference>
<feature type="domain" description="Mycothiol-dependent maleylpyruvate isomerase metal-binding" evidence="3">
    <location>
        <begin position="11"/>
        <end position="144"/>
    </location>
</feature>
<evidence type="ECO:0000259" key="2">
    <source>
        <dbReference type="Pfam" id="PF07398"/>
    </source>
</evidence>
<dbReference type="Pfam" id="PF11716">
    <property type="entry name" value="MDMPI_N"/>
    <property type="match status" value="1"/>
</dbReference>
<dbReference type="AlphaFoldDB" id="A0A239P808"/>
<evidence type="ECO:0000256" key="1">
    <source>
        <dbReference type="SAM" id="MobiDB-lite"/>
    </source>
</evidence>
<gene>
    <name evidence="4" type="ORF">SAMN05421812_11517</name>
</gene>
<protein>
    <submittedName>
        <fullName evidence="4">TIGR03083 family protein</fullName>
    </submittedName>
</protein>
<dbReference type="GO" id="GO:0005886">
    <property type="term" value="C:plasma membrane"/>
    <property type="evidence" value="ECO:0007669"/>
    <property type="project" value="TreeGrafter"/>
</dbReference>
<dbReference type="SUPFAM" id="SSF109854">
    <property type="entry name" value="DinB/YfiT-like putative metalloenzymes"/>
    <property type="match status" value="1"/>
</dbReference>
<dbReference type="InterPro" id="IPR017517">
    <property type="entry name" value="Maleyloyr_isom"/>
</dbReference>
<feature type="domain" description="MDMPI C-terminal" evidence="2">
    <location>
        <begin position="156"/>
        <end position="245"/>
    </location>
</feature>
<organism evidence="4 5">
    <name type="scientific">Asanoa hainanensis</name>
    <dbReference type="NCBI Taxonomy" id="560556"/>
    <lineage>
        <taxon>Bacteria</taxon>
        <taxon>Bacillati</taxon>
        <taxon>Actinomycetota</taxon>
        <taxon>Actinomycetes</taxon>
        <taxon>Micromonosporales</taxon>
        <taxon>Micromonosporaceae</taxon>
        <taxon>Asanoa</taxon>
    </lineage>
</organism>
<sequence>MRRVLEFPEVLRLIEDRSAAFRAVVASAPDLDAPVPSCPEWTLRELAQHLGDGRRRQAAIVAAGPGAQPPPKTDPKGAPTAPRDRAALDAWLAESTELMLDAMRAAGPARGCWTWWGDSQAPQTSGAVARHQIQELAVHTYDAQLTEGAAQPLPADVAVEGVDEFLTTVSATTVPWPFKPATIDLHATEGGSWRLTLDADGVRCADLAADAEPGNLAIRGAASDLVLYFYARVPLDVLETTGDTEPMERLADWDPYA</sequence>
<dbReference type="OrthoDB" id="3671213at2"/>
<evidence type="ECO:0000259" key="3">
    <source>
        <dbReference type="Pfam" id="PF11716"/>
    </source>
</evidence>
<dbReference type="RefSeq" id="WP_089253992.1">
    <property type="nucleotide sequence ID" value="NZ_FZPH01000015.1"/>
</dbReference>
<dbReference type="InterPro" id="IPR010872">
    <property type="entry name" value="MDMPI_C-term_domain"/>
</dbReference>
<accession>A0A239P808</accession>
<keyword evidence="5" id="KW-1185">Reference proteome</keyword>
<dbReference type="EMBL" id="FZPH01000015">
    <property type="protein sequence ID" value="SNT63177.1"/>
    <property type="molecule type" value="Genomic_DNA"/>
</dbReference>
<evidence type="ECO:0000313" key="4">
    <source>
        <dbReference type="EMBL" id="SNT63177.1"/>
    </source>
</evidence>
<dbReference type="PANTHER" id="PTHR40758">
    <property type="entry name" value="CONSERVED PROTEIN"/>
    <property type="match status" value="1"/>
</dbReference>
<dbReference type="InterPro" id="IPR024344">
    <property type="entry name" value="MDMPI_metal-binding"/>
</dbReference>
<feature type="region of interest" description="Disordered" evidence="1">
    <location>
        <begin position="62"/>
        <end position="82"/>
    </location>
</feature>
<name>A0A239P808_9ACTN</name>
<dbReference type="Proteomes" id="UP000198362">
    <property type="component" value="Unassembled WGS sequence"/>
</dbReference>
<dbReference type="InterPro" id="IPR034660">
    <property type="entry name" value="DinB/YfiT-like"/>
</dbReference>
<proteinExistence type="predicted"/>